<feature type="region of interest" description="Disordered" evidence="1">
    <location>
        <begin position="357"/>
        <end position="397"/>
    </location>
</feature>
<protein>
    <recommendedName>
        <fullName evidence="2">Retrotransposon gag domain-containing protein</fullName>
    </recommendedName>
</protein>
<dbReference type="Pfam" id="PF03732">
    <property type="entry name" value="Retrotrans_gag"/>
    <property type="match status" value="1"/>
</dbReference>
<evidence type="ECO:0000313" key="4">
    <source>
        <dbReference type="Proteomes" id="UP000652761"/>
    </source>
</evidence>
<keyword evidence="4" id="KW-1185">Reference proteome</keyword>
<dbReference type="AlphaFoldDB" id="A0A843WJG7"/>
<comment type="caution">
    <text evidence="3">The sequence shown here is derived from an EMBL/GenBank/DDBJ whole genome shotgun (WGS) entry which is preliminary data.</text>
</comment>
<dbReference type="OrthoDB" id="909915at2759"/>
<organism evidence="3 4">
    <name type="scientific">Colocasia esculenta</name>
    <name type="common">Wild taro</name>
    <name type="synonym">Arum esculentum</name>
    <dbReference type="NCBI Taxonomy" id="4460"/>
    <lineage>
        <taxon>Eukaryota</taxon>
        <taxon>Viridiplantae</taxon>
        <taxon>Streptophyta</taxon>
        <taxon>Embryophyta</taxon>
        <taxon>Tracheophyta</taxon>
        <taxon>Spermatophyta</taxon>
        <taxon>Magnoliopsida</taxon>
        <taxon>Liliopsida</taxon>
        <taxon>Araceae</taxon>
        <taxon>Aroideae</taxon>
        <taxon>Colocasieae</taxon>
        <taxon>Colocasia</taxon>
    </lineage>
</organism>
<evidence type="ECO:0000259" key="2">
    <source>
        <dbReference type="Pfam" id="PF03732"/>
    </source>
</evidence>
<evidence type="ECO:0000313" key="3">
    <source>
        <dbReference type="EMBL" id="MQM10552.1"/>
    </source>
</evidence>
<dbReference type="PANTHER" id="PTHR33223:SF11">
    <property type="entry name" value="ELEMENT PROTEIN, PUTATIVE-RELATED"/>
    <property type="match status" value="1"/>
</dbReference>
<dbReference type="InterPro" id="IPR005162">
    <property type="entry name" value="Retrotrans_gag_dom"/>
</dbReference>
<gene>
    <name evidence="3" type="ORF">Taro_043447</name>
</gene>
<dbReference type="EMBL" id="NMUH01004703">
    <property type="protein sequence ID" value="MQM10552.1"/>
    <property type="molecule type" value="Genomic_DNA"/>
</dbReference>
<reference evidence="3" key="1">
    <citation type="submission" date="2017-07" db="EMBL/GenBank/DDBJ databases">
        <title>Taro Niue Genome Assembly and Annotation.</title>
        <authorList>
            <person name="Atibalentja N."/>
            <person name="Keating K."/>
            <person name="Fields C.J."/>
        </authorList>
    </citation>
    <scope>NUCLEOTIDE SEQUENCE</scope>
    <source>
        <strain evidence="3">Niue_2</strain>
        <tissue evidence="3">Leaf</tissue>
    </source>
</reference>
<sequence>MTLANQLSKLLSLPQMIPLKLSGSLPEETASPADKLEYLVKFSLVLIFNMREFKSPSSKKQMFKLKKATGNCKPPPFCGARLHSTSTTKSTSRWGCSGESSSGFYNWSSPQAMGQDIIDPSNIVLPRTEVVQGAAIQRYEILKIIQDMFAQQSEGIQVAHLYSVPYSVHHQFKKLLETCPKVPKLPKFNGQGSPQEHLTHYTIALGELATDESYLLRYFATSLTGVAFQWYSNLKPDSVAGWVDMQRKFLDRFQMVERKVSLVELCSLKQNKGESTLDFIKRWREFSMRCNHPPAQEDAIPICRKGLISTVNEKLLGRNIKSFDQLNIAVAEIEVFLAEQMAHASYKVKLPKERKQPAKEANVIDFSPGNEAKRATVSPAPKKKSEDKAPAPSLAKRMKTPYSFKKEHTKRLFDLCLDNQLITLPEPKKPSDVNEKPIIFDGDLSEDVIKDALDKACEKSATSLGVAHECGGTDLHNIVVNCMLSWSAANELLETSANSSPLVKEWAKVVCEDSKDANAVDSVPVLYSLLSSKCKELPKRELHIILEQTSYDLGDPPSSVAQAFDQQVLGGIVDTSQPSQSEDSDMDDCIWEASHDEQISHLSSKGSFDSQVTVEEVKKMALSLVSSVPASNHSAFAAGYLFFDLSERLLLVGQLFESKGMTEEKFQLNNQQGNVMRLWDNQYAE</sequence>
<accession>A0A843WJG7</accession>
<dbReference type="Proteomes" id="UP000652761">
    <property type="component" value="Unassembled WGS sequence"/>
</dbReference>
<proteinExistence type="predicted"/>
<name>A0A843WJG7_COLES</name>
<evidence type="ECO:0000256" key="1">
    <source>
        <dbReference type="SAM" id="MobiDB-lite"/>
    </source>
</evidence>
<feature type="domain" description="Retrotransposon gag" evidence="2">
    <location>
        <begin position="218"/>
        <end position="307"/>
    </location>
</feature>
<dbReference type="PANTHER" id="PTHR33223">
    <property type="entry name" value="CCHC-TYPE DOMAIN-CONTAINING PROTEIN"/>
    <property type="match status" value="1"/>
</dbReference>